<gene>
    <name evidence="1" type="ORF">JVT61DRAFT_12419</name>
</gene>
<organism evidence="1 2">
    <name type="scientific">Boletus reticuloceps</name>
    <dbReference type="NCBI Taxonomy" id="495285"/>
    <lineage>
        <taxon>Eukaryota</taxon>
        <taxon>Fungi</taxon>
        <taxon>Dikarya</taxon>
        <taxon>Basidiomycota</taxon>
        <taxon>Agaricomycotina</taxon>
        <taxon>Agaricomycetes</taxon>
        <taxon>Agaricomycetidae</taxon>
        <taxon>Boletales</taxon>
        <taxon>Boletineae</taxon>
        <taxon>Boletaceae</taxon>
        <taxon>Boletoideae</taxon>
        <taxon>Boletus</taxon>
    </lineage>
</organism>
<evidence type="ECO:0000313" key="2">
    <source>
        <dbReference type="Proteomes" id="UP000683000"/>
    </source>
</evidence>
<dbReference type="Gene3D" id="3.60.130.30">
    <property type="match status" value="1"/>
</dbReference>
<dbReference type="Proteomes" id="UP000683000">
    <property type="component" value="Unassembled WGS sequence"/>
</dbReference>
<name>A0A8I2YDV6_9AGAM</name>
<sequence>MLVLLEESIFLAYLGNIGSKPSTVAWHKHNWAKAEAFIESAPQKTLTTYICKLLQLYFPGCAARFQHAIDHWKLQDIYADFGLYFNFCPNFPFPGGWPRVHTKPHADRKSIAGGNCVLMAFLFEKFDFKKRAWLVIWELGLIFEVPIGVALFYPSAVFFHFNIDISDLDLIITDGERPDLLQRDAYSKWDDDEQGRESLVWFNQASMIQVSEIQFDMLKKARENKKSGNTDFGADVEQVFASGLSPSFF</sequence>
<comment type="caution">
    <text evidence="1">The sequence shown here is derived from an EMBL/GenBank/DDBJ whole genome shotgun (WGS) entry which is preliminary data.</text>
</comment>
<evidence type="ECO:0000313" key="1">
    <source>
        <dbReference type="EMBL" id="KAG6370119.1"/>
    </source>
</evidence>
<proteinExistence type="predicted"/>
<keyword evidence="2" id="KW-1185">Reference proteome</keyword>
<dbReference type="OrthoDB" id="2686444at2759"/>
<dbReference type="EMBL" id="JAGFBS010000056">
    <property type="protein sequence ID" value="KAG6370119.1"/>
    <property type="molecule type" value="Genomic_DNA"/>
</dbReference>
<protein>
    <submittedName>
        <fullName evidence="1">Uncharacterized protein</fullName>
    </submittedName>
</protein>
<dbReference type="AlphaFoldDB" id="A0A8I2YDV6"/>
<accession>A0A8I2YDV6</accession>
<reference evidence="1" key="1">
    <citation type="submission" date="2021-03" db="EMBL/GenBank/DDBJ databases">
        <title>Evolutionary innovations through gain and loss of genes in the ectomycorrhizal Boletales.</title>
        <authorList>
            <person name="Wu G."/>
            <person name="Miyauchi S."/>
            <person name="Morin E."/>
            <person name="Yang Z.-L."/>
            <person name="Xu J."/>
            <person name="Martin F.M."/>
        </authorList>
    </citation>
    <scope>NUCLEOTIDE SEQUENCE</scope>
    <source>
        <strain evidence="1">BR01</strain>
    </source>
</reference>